<feature type="domain" description="CBS" evidence="3">
    <location>
        <begin position="14"/>
        <end position="73"/>
    </location>
</feature>
<gene>
    <name evidence="4" type="ORF">PPG34_17215</name>
</gene>
<dbReference type="PANTHER" id="PTHR43080:SF2">
    <property type="entry name" value="CBS DOMAIN-CONTAINING PROTEIN"/>
    <property type="match status" value="1"/>
</dbReference>
<dbReference type="InterPro" id="IPR046342">
    <property type="entry name" value="CBS_dom_sf"/>
</dbReference>
<dbReference type="InterPro" id="IPR051257">
    <property type="entry name" value="Diverse_CBS-Domain"/>
</dbReference>
<dbReference type="RefSeq" id="WP_313834679.1">
    <property type="nucleotide sequence ID" value="NZ_JAQOUE010000002.1"/>
</dbReference>
<proteinExistence type="predicted"/>
<evidence type="ECO:0000313" key="4">
    <source>
        <dbReference type="EMBL" id="MDT7044093.1"/>
    </source>
</evidence>
<dbReference type="Proteomes" id="UP001250932">
    <property type="component" value="Unassembled WGS sequence"/>
</dbReference>
<dbReference type="EMBL" id="JAQOUE010000002">
    <property type="protein sequence ID" value="MDT7044093.1"/>
    <property type="molecule type" value="Genomic_DNA"/>
</dbReference>
<dbReference type="Pfam" id="PF00571">
    <property type="entry name" value="CBS"/>
    <property type="match status" value="2"/>
</dbReference>
<dbReference type="PROSITE" id="PS51371">
    <property type="entry name" value="CBS"/>
    <property type="match status" value="2"/>
</dbReference>
<dbReference type="SUPFAM" id="SSF54631">
    <property type="entry name" value="CBS-domain pair"/>
    <property type="match status" value="1"/>
</dbReference>
<comment type="caution">
    <text evidence="4">The sequence shown here is derived from an EMBL/GenBank/DDBJ whole genome shotgun (WGS) entry which is preliminary data.</text>
</comment>
<organism evidence="4 5">
    <name type="scientific">Candidatus Nitronereus thalassa</name>
    <dbReference type="NCBI Taxonomy" id="3020898"/>
    <lineage>
        <taxon>Bacteria</taxon>
        <taxon>Pseudomonadati</taxon>
        <taxon>Nitrospirota</taxon>
        <taxon>Nitrospiria</taxon>
        <taxon>Nitrospirales</taxon>
        <taxon>Nitrospiraceae</taxon>
        <taxon>Candidatus Nitronereus</taxon>
    </lineage>
</organism>
<accession>A0ABU3KCQ5</accession>
<evidence type="ECO:0000256" key="1">
    <source>
        <dbReference type="ARBA" id="ARBA00023122"/>
    </source>
</evidence>
<name>A0ABU3KCQ5_9BACT</name>
<dbReference type="CDD" id="cd02205">
    <property type="entry name" value="CBS_pair_SF"/>
    <property type="match status" value="1"/>
</dbReference>
<dbReference type="PANTHER" id="PTHR43080">
    <property type="entry name" value="CBS DOMAIN-CONTAINING PROTEIN CBSX3, MITOCHONDRIAL"/>
    <property type="match status" value="1"/>
</dbReference>
<dbReference type="Gene3D" id="3.10.580.10">
    <property type="entry name" value="CBS-domain"/>
    <property type="match status" value="1"/>
</dbReference>
<reference evidence="4 5" key="1">
    <citation type="journal article" date="2023" name="ISME J.">
        <title>Cultivation and genomic characterization of novel and ubiquitous marine nitrite-oxidizing bacteria from the Nitrospirales.</title>
        <authorList>
            <person name="Mueller A.J."/>
            <person name="Daebeler A."/>
            <person name="Herbold C.W."/>
            <person name="Kirkegaard R.H."/>
            <person name="Daims H."/>
        </authorList>
    </citation>
    <scope>NUCLEOTIDE SEQUENCE [LARGE SCALE GENOMIC DNA]</scope>
    <source>
        <strain evidence="4 5">EB</strain>
    </source>
</reference>
<evidence type="ECO:0000256" key="2">
    <source>
        <dbReference type="PROSITE-ProRule" id="PRU00703"/>
    </source>
</evidence>
<dbReference type="SMART" id="SM00116">
    <property type="entry name" value="CBS"/>
    <property type="match status" value="2"/>
</dbReference>
<protein>
    <submittedName>
        <fullName evidence="4">CBS domain-containing protein</fullName>
    </submittedName>
</protein>
<dbReference type="InterPro" id="IPR000644">
    <property type="entry name" value="CBS_dom"/>
</dbReference>
<evidence type="ECO:0000313" key="5">
    <source>
        <dbReference type="Proteomes" id="UP001250932"/>
    </source>
</evidence>
<keyword evidence="1 2" id="KW-0129">CBS domain</keyword>
<evidence type="ECO:0000259" key="3">
    <source>
        <dbReference type="PROSITE" id="PS51371"/>
    </source>
</evidence>
<feature type="domain" description="CBS" evidence="3">
    <location>
        <begin position="79"/>
        <end position="134"/>
    </location>
</feature>
<sequence>MSSGPLGWRAREVMNPRVMVTTRHARGRDLAVQLLSGASTGIPVVELNGSVVGMVTEFDLLKAVQEGINLEDIEAGQIMTECPVCVEEDASAEEVIGKMIEYRIIRIPVVRENKLVGMIARTDILSHVLEPELIGFVN</sequence>
<keyword evidence="5" id="KW-1185">Reference proteome</keyword>